<evidence type="ECO:0000256" key="1">
    <source>
        <dbReference type="SAM" id="MobiDB-lite"/>
    </source>
</evidence>
<comment type="caution">
    <text evidence="2">The sequence shown here is derived from an EMBL/GenBank/DDBJ whole genome shotgun (WGS) entry which is preliminary data.</text>
</comment>
<organism evidence="2 3">
    <name type="scientific">Purpureocillium lilacinum</name>
    <name type="common">Paecilomyces lilacinus</name>
    <dbReference type="NCBI Taxonomy" id="33203"/>
    <lineage>
        <taxon>Eukaryota</taxon>
        <taxon>Fungi</taxon>
        <taxon>Dikarya</taxon>
        <taxon>Ascomycota</taxon>
        <taxon>Pezizomycotina</taxon>
        <taxon>Sordariomycetes</taxon>
        <taxon>Hypocreomycetidae</taxon>
        <taxon>Hypocreales</taxon>
        <taxon>Ophiocordycipitaceae</taxon>
        <taxon>Purpureocillium</taxon>
    </lineage>
</organism>
<name>A0ABR0BGH9_PURLI</name>
<feature type="region of interest" description="Disordered" evidence="1">
    <location>
        <begin position="1"/>
        <end position="98"/>
    </location>
</feature>
<reference evidence="2 3" key="1">
    <citation type="journal article" date="2024" name="Microbiol. Resour. Announc.">
        <title>Genome annotations for the ascomycete fungi Trichoderma harzianum, Trichoderma aggressivum, and Purpureocillium lilacinum.</title>
        <authorList>
            <person name="Beijen E.P.W."/>
            <person name="Ohm R.A."/>
        </authorList>
    </citation>
    <scope>NUCLEOTIDE SEQUENCE [LARGE SCALE GENOMIC DNA]</scope>
    <source>
        <strain evidence="2 3">CBS 150709</strain>
    </source>
</reference>
<evidence type="ECO:0000313" key="3">
    <source>
        <dbReference type="Proteomes" id="UP001287286"/>
    </source>
</evidence>
<feature type="compositionally biased region" description="Low complexity" evidence="1">
    <location>
        <begin position="46"/>
        <end position="60"/>
    </location>
</feature>
<feature type="compositionally biased region" description="Polar residues" evidence="1">
    <location>
        <begin position="61"/>
        <end position="72"/>
    </location>
</feature>
<evidence type="ECO:0000313" key="2">
    <source>
        <dbReference type="EMBL" id="KAK4075543.1"/>
    </source>
</evidence>
<sequence>MQTPVSAPHCHPPSSAIRSAHGHRLPAPRHEACFVPRQNAFRRPPASALASTSAHARAASVQTRQASKQSDSPGGRQGRPPPQPVPALCRPHRESERPGALLAQLLQQQTATRPNHRGPARLFVCPGIRARGRARIGPNVASQGTAIEEALPFFPAWRSPIRSGINDKAPLSA</sequence>
<proteinExistence type="predicted"/>
<protein>
    <submittedName>
        <fullName evidence="2">Uncharacterized protein</fullName>
    </submittedName>
</protein>
<accession>A0ABR0BGH9</accession>
<dbReference type="Proteomes" id="UP001287286">
    <property type="component" value="Unassembled WGS sequence"/>
</dbReference>
<dbReference type="EMBL" id="JAWRVI010000118">
    <property type="protein sequence ID" value="KAK4075543.1"/>
    <property type="molecule type" value="Genomic_DNA"/>
</dbReference>
<gene>
    <name evidence="2" type="ORF">Purlil1_12642</name>
</gene>
<keyword evidence="3" id="KW-1185">Reference proteome</keyword>